<dbReference type="OrthoDB" id="2289918at2759"/>
<protein>
    <recommendedName>
        <fullName evidence="2">ASX DEUBAD domain-containing protein</fullName>
    </recommendedName>
</protein>
<dbReference type="Proteomes" id="UP000033483">
    <property type="component" value="Unassembled WGS sequence"/>
</dbReference>
<organism evidence="3 4">
    <name type="scientific">Thielaviopsis punctulata</name>
    <dbReference type="NCBI Taxonomy" id="72032"/>
    <lineage>
        <taxon>Eukaryota</taxon>
        <taxon>Fungi</taxon>
        <taxon>Dikarya</taxon>
        <taxon>Ascomycota</taxon>
        <taxon>Pezizomycotina</taxon>
        <taxon>Sordariomycetes</taxon>
        <taxon>Hypocreomycetidae</taxon>
        <taxon>Microascales</taxon>
        <taxon>Ceratocystidaceae</taxon>
        <taxon>Thielaviopsis</taxon>
    </lineage>
</organism>
<evidence type="ECO:0000259" key="2">
    <source>
        <dbReference type="Pfam" id="PF13919"/>
    </source>
</evidence>
<evidence type="ECO:0000313" key="4">
    <source>
        <dbReference type="Proteomes" id="UP000033483"/>
    </source>
</evidence>
<evidence type="ECO:0000313" key="3">
    <source>
        <dbReference type="EMBL" id="KKA28366.1"/>
    </source>
</evidence>
<proteinExistence type="predicted"/>
<dbReference type="AlphaFoldDB" id="A0A0F4ZE29"/>
<dbReference type="InterPro" id="IPR028020">
    <property type="entry name" value="ASX_DEUBAD_dom"/>
</dbReference>
<reference evidence="3 4" key="1">
    <citation type="submission" date="2015-03" db="EMBL/GenBank/DDBJ databases">
        <authorList>
            <person name="Radwan O."/>
            <person name="Al-Naeli F.A."/>
            <person name="Rendon G.A."/>
            <person name="Fields C."/>
        </authorList>
    </citation>
    <scope>NUCLEOTIDE SEQUENCE [LARGE SCALE GENOMIC DNA]</scope>
    <source>
        <strain evidence="3">CR-DP1</strain>
    </source>
</reference>
<keyword evidence="4" id="KW-1185">Reference proteome</keyword>
<name>A0A0F4ZE29_9PEZI</name>
<gene>
    <name evidence="3" type="ORF">TD95_000205</name>
</gene>
<accession>A0A0F4ZE29</accession>
<sequence length="202" mass="22925">MTSSNKRKQAPGPATQKSTKRAALNKRKSAWAADVVLSSPRSPLIKANLREIILLDKAWDCLPEDKQKRILSLFPSGNKYITTAPDGTRRPNITALSSSNSFRYDIARYQENIQLGRHDPFWLEDAWQAHRRRLEGYYDEALEDKFKQTWGIEARAPPPLAPRFAKMDARATVDAARADSSLFSDPRVDLRETAAELMQGWP</sequence>
<comment type="caution">
    <text evidence="3">The sequence shown here is derived from an EMBL/GenBank/DDBJ whole genome shotgun (WGS) entry which is preliminary data.</text>
</comment>
<dbReference type="EMBL" id="LAEV01001332">
    <property type="protein sequence ID" value="KKA28366.1"/>
    <property type="molecule type" value="Genomic_DNA"/>
</dbReference>
<feature type="region of interest" description="Disordered" evidence="1">
    <location>
        <begin position="1"/>
        <end position="26"/>
    </location>
</feature>
<dbReference type="Pfam" id="PF13919">
    <property type="entry name" value="ASXH"/>
    <property type="match status" value="1"/>
</dbReference>
<feature type="domain" description="ASX DEUBAD" evidence="2">
    <location>
        <begin position="25"/>
        <end position="151"/>
    </location>
</feature>
<evidence type="ECO:0000256" key="1">
    <source>
        <dbReference type="SAM" id="MobiDB-lite"/>
    </source>
</evidence>